<dbReference type="InterPro" id="IPR005174">
    <property type="entry name" value="KIB1-4_b-propeller"/>
</dbReference>
<evidence type="ECO:0000259" key="2">
    <source>
        <dbReference type="Pfam" id="PF03478"/>
    </source>
</evidence>
<feature type="domain" description="KIB1-4 beta-propeller" evidence="2">
    <location>
        <begin position="79"/>
        <end position="228"/>
    </location>
</feature>
<evidence type="ECO:0000313" key="3">
    <source>
        <dbReference type="EMBL" id="KAK9067580.1"/>
    </source>
</evidence>
<evidence type="ECO:0000313" key="4">
    <source>
        <dbReference type="Proteomes" id="UP001408789"/>
    </source>
</evidence>
<dbReference type="Pfam" id="PF00646">
    <property type="entry name" value="F-box"/>
    <property type="match status" value="1"/>
</dbReference>
<sequence>MGSDSGSGIRRSSFTDLPFEILSFIAIRLPLIELLSFRGTCKYFRSASSAATAKIESSRKPWLLFHRTNDSNCLLYNKLESKTYKRNIPDLDGAVCLASFQGWLLLFKTQQMYFFSPFSLSKITLPEFPHKELAGHVAAFSHVPTSPNCVVSVINPTDTNQFEIHVISKGQATWTPHVVSDHKLHLTKPTVTGATYDVETATFYYMYGESSVDSVLSFSVEDKKSRPYNILRPGEKRGKETKVLPYYYCEKMFHEAVGEKKTRQMEFEDVEDVCGVTLYENSSQRVVYLNEAGNADNSAEKTRAGKAVWIQPRFYEVTQDLHW</sequence>
<dbReference type="Proteomes" id="UP001408789">
    <property type="component" value="Unassembled WGS sequence"/>
</dbReference>
<dbReference type="InterPro" id="IPR001810">
    <property type="entry name" value="F-box_dom"/>
</dbReference>
<dbReference type="PANTHER" id="PTHR45463">
    <property type="entry name" value="OS09G0392200 PROTEIN"/>
    <property type="match status" value="1"/>
</dbReference>
<evidence type="ECO:0008006" key="5">
    <source>
        <dbReference type="Google" id="ProtNLM"/>
    </source>
</evidence>
<evidence type="ECO:0000259" key="1">
    <source>
        <dbReference type="Pfam" id="PF00646"/>
    </source>
</evidence>
<dbReference type="CDD" id="cd09917">
    <property type="entry name" value="F-box_SF"/>
    <property type="match status" value="1"/>
</dbReference>
<dbReference type="Pfam" id="PF03478">
    <property type="entry name" value="Beta-prop_KIB1-4"/>
    <property type="match status" value="1"/>
</dbReference>
<dbReference type="AlphaFoldDB" id="A0AAP0D7B9"/>
<proteinExistence type="predicted"/>
<keyword evidence="4" id="KW-1185">Reference proteome</keyword>
<name>A0AAP0D7B9_9ASTR</name>
<dbReference type="PANTHER" id="PTHR45463:SF8">
    <property type="entry name" value="OS09G0392200 PROTEIN"/>
    <property type="match status" value="1"/>
</dbReference>
<accession>A0AAP0D7B9</accession>
<comment type="caution">
    <text evidence="3">The sequence shown here is derived from an EMBL/GenBank/DDBJ whole genome shotgun (WGS) entry which is preliminary data.</text>
</comment>
<dbReference type="InterPro" id="IPR036047">
    <property type="entry name" value="F-box-like_dom_sf"/>
</dbReference>
<organism evidence="3 4">
    <name type="scientific">Deinandra increscens subsp. villosa</name>
    <dbReference type="NCBI Taxonomy" id="3103831"/>
    <lineage>
        <taxon>Eukaryota</taxon>
        <taxon>Viridiplantae</taxon>
        <taxon>Streptophyta</taxon>
        <taxon>Embryophyta</taxon>
        <taxon>Tracheophyta</taxon>
        <taxon>Spermatophyta</taxon>
        <taxon>Magnoliopsida</taxon>
        <taxon>eudicotyledons</taxon>
        <taxon>Gunneridae</taxon>
        <taxon>Pentapetalae</taxon>
        <taxon>asterids</taxon>
        <taxon>campanulids</taxon>
        <taxon>Asterales</taxon>
        <taxon>Asteraceae</taxon>
        <taxon>Asteroideae</taxon>
        <taxon>Heliantheae alliance</taxon>
        <taxon>Madieae</taxon>
        <taxon>Madiinae</taxon>
        <taxon>Deinandra</taxon>
    </lineage>
</organism>
<gene>
    <name evidence="3" type="ORF">SSX86_011691</name>
</gene>
<reference evidence="3 4" key="1">
    <citation type="submission" date="2024-04" db="EMBL/GenBank/DDBJ databases">
        <title>The reference genome of an endangered Asteraceae, Deinandra increscens subsp. villosa, native to the Central Coast of California.</title>
        <authorList>
            <person name="Guilliams M."/>
            <person name="Hasenstab-Lehman K."/>
            <person name="Meyer R."/>
            <person name="Mcevoy S."/>
        </authorList>
    </citation>
    <scope>NUCLEOTIDE SEQUENCE [LARGE SCALE GENOMIC DNA]</scope>
    <source>
        <tissue evidence="3">Leaf</tissue>
    </source>
</reference>
<feature type="domain" description="F-box" evidence="1">
    <location>
        <begin position="14"/>
        <end position="48"/>
    </location>
</feature>
<dbReference type="SUPFAM" id="SSF81383">
    <property type="entry name" value="F-box domain"/>
    <property type="match status" value="1"/>
</dbReference>
<dbReference type="EMBL" id="JBCNJP010000014">
    <property type="protein sequence ID" value="KAK9067580.1"/>
    <property type="molecule type" value="Genomic_DNA"/>
</dbReference>
<protein>
    <recommendedName>
        <fullName evidence="5">F-box domain-containing protein</fullName>
    </recommendedName>
</protein>